<evidence type="ECO:0000313" key="3">
    <source>
        <dbReference type="EMBL" id="MET3596544.1"/>
    </source>
</evidence>
<reference evidence="3 4" key="1">
    <citation type="submission" date="2024-06" db="EMBL/GenBank/DDBJ databases">
        <title>Genomic Encyclopedia of Type Strains, Phase IV (KMG-IV): sequencing the most valuable type-strain genomes for metagenomic binning, comparative biology and taxonomic classification.</title>
        <authorList>
            <person name="Goeker M."/>
        </authorList>
    </citation>
    <scope>NUCLEOTIDE SEQUENCE [LARGE SCALE GENOMIC DNA]</scope>
    <source>
        <strain evidence="3 4">DSM 29846</strain>
    </source>
</reference>
<dbReference type="Proteomes" id="UP001549036">
    <property type="component" value="Unassembled WGS sequence"/>
</dbReference>
<sequence>MKKYVAAALAIGITIAPASAVDVGVGGKVGGVGLGAGVSAGSQGVSVGAGASADGVGGANVGASTSGSGPPGVGAGGNMGGIGAGVSAGARVGDHPSAQNGPAASARRPAAVTTAPALAKTAAQSISLPPVLRPSRAGNSDLRRVTDRLGPFSPLRAKPGTPAALVRDCRAAIMAAAKPLGAVRVYAASAGSPRQGRGGLNAPIEVRIDYERQGGIEVRQARVGCRLNAAGMVVAVI</sequence>
<protein>
    <recommendedName>
        <fullName evidence="5">Helicase</fullName>
    </recommendedName>
</protein>
<feature type="compositionally biased region" description="Low complexity" evidence="1">
    <location>
        <begin position="102"/>
        <end position="116"/>
    </location>
</feature>
<comment type="caution">
    <text evidence="3">The sequence shown here is derived from an EMBL/GenBank/DDBJ whole genome shotgun (WGS) entry which is preliminary data.</text>
</comment>
<feature type="signal peptide" evidence="2">
    <location>
        <begin position="1"/>
        <end position="20"/>
    </location>
</feature>
<evidence type="ECO:0000256" key="2">
    <source>
        <dbReference type="SAM" id="SignalP"/>
    </source>
</evidence>
<evidence type="ECO:0000313" key="4">
    <source>
        <dbReference type="Proteomes" id="UP001549036"/>
    </source>
</evidence>
<feature type="region of interest" description="Disordered" evidence="1">
    <location>
        <begin position="86"/>
        <end position="116"/>
    </location>
</feature>
<organism evidence="3 4">
    <name type="scientific">Mesorhizobium shonense</name>
    <dbReference type="NCBI Taxonomy" id="1209948"/>
    <lineage>
        <taxon>Bacteria</taxon>
        <taxon>Pseudomonadati</taxon>
        <taxon>Pseudomonadota</taxon>
        <taxon>Alphaproteobacteria</taxon>
        <taxon>Hyphomicrobiales</taxon>
        <taxon>Phyllobacteriaceae</taxon>
        <taxon>Mesorhizobium</taxon>
    </lineage>
</organism>
<keyword evidence="4" id="KW-1185">Reference proteome</keyword>
<name>A0ABV2I1R2_9HYPH</name>
<dbReference type="EMBL" id="JBEPLM010000015">
    <property type="protein sequence ID" value="MET3596544.1"/>
    <property type="molecule type" value="Genomic_DNA"/>
</dbReference>
<evidence type="ECO:0008006" key="5">
    <source>
        <dbReference type="Google" id="ProtNLM"/>
    </source>
</evidence>
<feature type="chain" id="PRO_5047222484" description="Helicase" evidence="2">
    <location>
        <begin position="21"/>
        <end position="237"/>
    </location>
</feature>
<evidence type="ECO:0000256" key="1">
    <source>
        <dbReference type="SAM" id="MobiDB-lite"/>
    </source>
</evidence>
<accession>A0ABV2I1R2</accession>
<keyword evidence="2" id="KW-0732">Signal</keyword>
<gene>
    <name evidence="3" type="ORF">ABID26_005963</name>
</gene>
<feature type="region of interest" description="Disordered" evidence="1">
    <location>
        <begin position="129"/>
        <end position="157"/>
    </location>
</feature>
<proteinExistence type="predicted"/>